<dbReference type="SUPFAM" id="SSF50129">
    <property type="entry name" value="GroES-like"/>
    <property type="match status" value="1"/>
</dbReference>
<dbReference type="SMART" id="SM00829">
    <property type="entry name" value="PKS_ER"/>
    <property type="match status" value="1"/>
</dbReference>
<dbReference type="InterPro" id="IPR011032">
    <property type="entry name" value="GroES-like_sf"/>
</dbReference>
<sequence>MKAVAAFKGNIVITETEEQITVPEGHVRIRTELSAISPGTELSFLKRGPEMPSLLGYSAVGIIEKIGDRVSGFRIGQRVACYGAPYVRHCERLTVPSNLIASVPDHVRPEEAAFGGLGAIAIHALRTADLRFGESAVIVGLGILGQMIAQIAAAASFRVMALDVNASRADMLRAQGMEHVFTEHDGLQNRLEAVTDGHGADCALLCAGGPGEELINRSLSWIRDRGKIVVVGDLSTSFSRAQMFGKEAQVLISRAGGPGRYDPGYERDNRDYPIGFVRWTEGRNLEEYIRLLAEKRISILPLISHRYRLDEAKAAYDNYLNTPGVMGTLITYGD</sequence>
<keyword evidence="4" id="KW-0862">Zinc</keyword>
<protein>
    <recommendedName>
        <fullName evidence="6">Enoyl reductase (ER) domain-containing protein</fullName>
    </recommendedName>
</protein>
<keyword evidence="8" id="KW-1185">Reference proteome</keyword>
<evidence type="ECO:0000313" key="7">
    <source>
        <dbReference type="EMBL" id="GIO68902.1"/>
    </source>
</evidence>
<dbReference type="PANTHER" id="PTHR43350">
    <property type="entry name" value="NAD-DEPENDENT ALCOHOL DEHYDROGENASE"/>
    <property type="match status" value="1"/>
</dbReference>
<dbReference type="PANTHER" id="PTHR43350:SF19">
    <property type="entry name" value="D-GULOSIDE 3-DEHYDROGENASE"/>
    <property type="match status" value="1"/>
</dbReference>
<evidence type="ECO:0000256" key="3">
    <source>
        <dbReference type="ARBA" id="ARBA00022723"/>
    </source>
</evidence>
<evidence type="ECO:0000256" key="2">
    <source>
        <dbReference type="ARBA" id="ARBA00008072"/>
    </source>
</evidence>
<dbReference type="Gene3D" id="3.90.180.10">
    <property type="entry name" value="Medium-chain alcohol dehydrogenases, catalytic domain"/>
    <property type="match status" value="2"/>
</dbReference>
<comment type="similarity">
    <text evidence="2">Belongs to the zinc-containing alcohol dehydrogenase family.</text>
</comment>
<dbReference type="Pfam" id="PF00107">
    <property type="entry name" value="ADH_zinc_N"/>
    <property type="match status" value="1"/>
</dbReference>
<accession>A0ABQ4M040</accession>
<dbReference type="SUPFAM" id="SSF51735">
    <property type="entry name" value="NAD(P)-binding Rossmann-fold domains"/>
    <property type="match status" value="1"/>
</dbReference>
<dbReference type="Pfam" id="PF08240">
    <property type="entry name" value="ADH_N"/>
    <property type="match status" value="1"/>
</dbReference>
<evidence type="ECO:0000256" key="5">
    <source>
        <dbReference type="ARBA" id="ARBA00023002"/>
    </source>
</evidence>
<gene>
    <name evidence="7" type="ORF">J21TS3_37230</name>
</gene>
<dbReference type="Gene3D" id="3.40.50.720">
    <property type="entry name" value="NAD(P)-binding Rossmann-like Domain"/>
    <property type="match status" value="1"/>
</dbReference>
<dbReference type="CDD" id="cd08255">
    <property type="entry name" value="2-desacetyl-2-hydroxyethyl_bacteriochlorophyllide_like"/>
    <property type="match status" value="1"/>
</dbReference>
<dbReference type="InterPro" id="IPR020843">
    <property type="entry name" value="ER"/>
</dbReference>
<comment type="cofactor">
    <cofactor evidence="1">
        <name>Zn(2+)</name>
        <dbReference type="ChEBI" id="CHEBI:29105"/>
    </cofactor>
</comment>
<organism evidence="7 8">
    <name type="scientific">Paenibacillus cookii</name>
    <dbReference type="NCBI Taxonomy" id="157839"/>
    <lineage>
        <taxon>Bacteria</taxon>
        <taxon>Bacillati</taxon>
        <taxon>Bacillota</taxon>
        <taxon>Bacilli</taxon>
        <taxon>Bacillales</taxon>
        <taxon>Paenibacillaceae</taxon>
        <taxon>Paenibacillus</taxon>
    </lineage>
</organism>
<dbReference type="RefSeq" id="WP_212951459.1">
    <property type="nucleotide sequence ID" value="NZ_BORW01000023.1"/>
</dbReference>
<keyword evidence="5" id="KW-0560">Oxidoreductase</keyword>
<evidence type="ECO:0000313" key="8">
    <source>
        <dbReference type="Proteomes" id="UP000680638"/>
    </source>
</evidence>
<feature type="domain" description="Enoyl reductase (ER)" evidence="6">
    <location>
        <begin position="9"/>
        <end position="331"/>
    </location>
</feature>
<keyword evidence="3" id="KW-0479">Metal-binding</keyword>
<comment type="caution">
    <text evidence="7">The sequence shown here is derived from an EMBL/GenBank/DDBJ whole genome shotgun (WGS) entry which is preliminary data.</text>
</comment>
<evidence type="ECO:0000259" key="6">
    <source>
        <dbReference type="SMART" id="SM00829"/>
    </source>
</evidence>
<evidence type="ECO:0000256" key="4">
    <source>
        <dbReference type="ARBA" id="ARBA00022833"/>
    </source>
</evidence>
<dbReference type="EMBL" id="BORW01000023">
    <property type="protein sequence ID" value="GIO68902.1"/>
    <property type="molecule type" value="Genomic_DNA"/>
</dbReference>
<dbReference type="InterPro" id="IPR013149">
    <property type="entry name" value="ADH-like_C"/>
</dbReference>
<reference evidence="7 8" key="1">
    <citation type="submission" date="2021-03" db="EMBL/GenBank/DDBJ databases">
        <title>Antimicrobial resistance genes in bacteria isolated from Japanese honey, and their potential for conferring macrolide and lincosamide resistance in the American foulbrood pathogen Paenibacillus larvae.</title>
        <authorList>
            <person name="Okamoto M."/>
            <person name="Kumagai M."/>
            <person name="Kanamori H."/>
            <person name="Takamatsu D."/>
        </authorList>
    </citation>
    <scope>NUCLEOTIDE SEQUENCE [LARGE SCALE GENOMIC DNA]</scope>
    <source>
        <strain evidence="7 8">J21TS3</strain>
    </source>
</reference>
<proteinExistence type="inferred from homology"/>
<dbReference type="Proteomes" id="UP000680638">
    <property type="component" value="Unassembled WGS sequence"/>
</dbReference>
<name>A0ABQ4M040_9BACL</name>
<dbReference type="InterPro" id="IPR036291">
    <property type="entry name" value="NAD(P)-bd_dom_sf"/>
</dbReference>
<evidence type="ECO:0000256" key="1">
    <source>
        <dbReference type="ARBA" id="ARBA00001947"/>
    </source>
</evidence>
<dbReference type="InterPro" id="IPR013154">
    <property type="entry name" value="ADH-like_N"/>
</dbReference>